<gene>
    <name evidence="3" type="ORF">Q4I28_005667</name>
</gene>
<dbReference type="SUPFAM" id="SSF46565">
    <property type="entry name" value="Chaperone J-domain"/>
    <property type="match status" value="1"/>
</dbReference>
<feature type="region of interest" description="Disordered" evidence="1">
    <location>
        <begin position="73"/>
        <end position="95"/>
    </location>
</feature>
<name>A0AAW3BFB7_9TRYP</name>
<evidence type="ECO:0000259" key="2">
    <source>
        <dbReference type="PROSITE" id="PS50076"/>
    </source>
</evidence>
<dbReference type="Proteomes" id="UP001501274">
    <property type="component" value="Unassembled WGS sequence"/>
</dbReference>
<dbReference type="EMBL" id="JBAMZN010000031">
    <property type="protein sequence ID" value="KAL0521470.1"/>
    <property type="molecule type" value="Genomic_DNA"/>
</dbReference>
<evidence type="ECO:0000313" key="3">
    <source>
        <dbReference type="EMBL" id="KAL0521470.1"/>
    </source>
</evidence>
<dbReference type="SMART" id="SM00271">
    <property type="entry name" value="DnaJ"/>
    <property type="match status" value="1"/>
</dbReference>
<dbReference type="Pfam" id="PF00226">
    <property type="entry name" value="DnaJ"/>
    <property type="match status" value="1"/>
</dbReference>
<sequence length="415" mass="46999">MLARGCVLRRHSLSARRVLGLQNGQSYTPADIKKAFRERALTTHPDAGGHADSFRQLQDAYEVLLQEYRVGKKDSETTTASEDNRSSSGFYAHPHAQWSNDMRSHRAYWHGMHNEMNMNASSCGSYRDASSTHYRAHPHHHAYGEGLGEEFQTHFKSSFGGHGQRGSQTNFSTWYFYRPYESDYRSPYGTGFTPEEIHQATQEQRRAFAWAVMRHTCLWSGLAFVVYLHERNNRVWRATEARGKDYQDPEYWAQVRKEEEEAQQKKWALLRLEHHWLDAPLVRPLMMDHTEDDHNGSGGSGGESVQGSKDNLSGATRVGTAMATHQARMAEKQRRQAGGPTRGMLRGVGGNVGGPRVVSYQGRPFTPNGVRGKRNTAPKTPKTYADDVTYEMADEDDDVLSDTHPMGSGEGRRYK</sequence>
<feature type="region of interest" description="Disordered" evidence="1">
    <location>
        <begin position="287"/>
        <end position="313"/>
    </location>
</feature>
<feature type="compositionally biased region" description="Acidic residues" evidence="1">
    <location>
        <begin position="388"/>
        <end position="400"/>
    </location>
</feature>
<feature type="compositionally biased region" description="Polar residues" evidence="1">
    <location>
        <begin position="77"/>
        <end position="89"/>
    </location>
</feature>
<comment type="caution">
    <text evidence="3">The sequence shown here is derived from an EMBL/GenBank/DDBJ whole genome shotgun (WGS) entry which is preliminary data.</text>
</comment>
<keyword evidence="4" id="KW-1185">Reference proteome</keyword>
<feature type="domain" description="J" evidence="2">
    <location>
        <begin position="14"/>
        <end position="79"/>
    </location>
</feature>
<dbReference type="PROSITE" id="PS50076">
    <property type="entry name" value="DNAJ_2"/>
    <property type="match status" value="1"/>
</dbReference>
<dbReference type="InterPro" id="IPR036869">
    <property type="entry name" value="J_dom_sf"/>
</dbReference>
<feature type="region of interest" description="Disordered" evidence="1">
    <location>
        <begin position="328"/>
        <end position="415"/>
    </location>
</feature>
<evidence type="ECO:0000256" key="1">
    <source>
        <dbReference type="SAM" id="MobiDB-lite"/>
    </source>
</evidence>
<accession>A0AAW3BFB7</accession>
<evidence type="ECO:0000313" key="4">
    <source>
        <dbReference type="Proteomes" id="UP001501274"/>
    </source>
</evidence>
<reference evidence="3 4" key="1">
    <citation type="submission" date="2024-02" db="EMBL/GenBank/DDBJ databases">
        <title>FIRST GENOME SEQUENCES OF Leishmania (Viannia) shawi, Leishmania (Viannia) lindenbergi AND Leishmania (Viannia) utingensis.</title>
        <authorList>
            <person name="Resadore F."/>
            <person name="Custodio M.G.F."/>
            <person name="Boite M.C."/>
            <person name="Cupolillo E."/>
            <person name="Ferreira G.E.M."/>
        </authorList>
    </citation>
    <scope>NUCLEOTIDE SEQUENCE [LARGE SCALE GENOMIC DNA]</scope>
    <source>
        <strain evidence="3 4">MDAS/BR/1979/M5533</strain>
    </source>
</reference>
<dbReference type="AlphaFoldDB" id="A0AAW3BFB7"/>
<organism evidence="3 4">
    <name type="scientific">Leishmania naiffi</name>
    <dbReference type="NCBI Taxonomy" id="5678"/>
    <lineage>
        <taxon>Eukaryota</taxon>
        <taxon>Discoba</taxon>
        <taxon>Euglenozoa</taxon>
        <taxon>Kinetoplastea</taxon>
        <taxon>Metakinetoplastina</taxon>
        <taxon>Trypanosomatida</taxon>
        <taxon>Trypanosomatidae</taxon>
        <taxon>Leishmaniinae</taxon>
        <taxon>Leishmania</taxon>
        <taxon>Leishmania naiffi species complex</taxon>
    </lineage>
</organism>
<proteinExistence type="predicted"/>
<dbReference type="Gene3D" id="1.10.287.110">
    <property type="entry name" value="DnaJ domain"/>
    <property type="match status" value="1"/>
</dbReference>
<dbReference type="CDD" id="cd06257">
    <property type="entry name" value="DnaJ"/>
    <property type="match status" value="1"/>
</dbReference>
<protein>
    <submittedName>
        <fullName evidence="3">DnaJ domain containing protein</fullName>
    </submittedName>
</protein>
<dbReference type="InterPro" id="IPR001623">
    <property type="entry name" value="DnaJ_domain"/>
</dbReference>